<reference evidence="4" key="1">
    <citation type="journal article" date="2019" name="Int. J. Syst. Evol. Microbiol.">
        <title>The Global Catalogue of Microorganisms (GCM) 10K type strain sequencing project: providing services to taxonomists for standard genome sequencing and annotation.</title>
        <authorList>
            <consortium name="The Broad Institute Genomics Platform"/>
            <consortium name="The Broad Institute Genome Sequencing Center for Infectious Disease"/>
            <person name="Wu L."/>
            <person name="Ma J."/>
        </authorList>
    </citation>
    <scope>NUCLEOTIDE SEQUENCE [LARGE SCALE GENOMIC DNA]</scope>
    <source>
        <strain evidence="4">CGMCC 4.7645</strain>
    </source>
</reference>
<evidence type="ECO:0000313" key="3">
    <source>
        <dbReference type="EMBL" id="MFD2416502.1"/>
    </source>
</evidence>
<dbReference type="Pfam" id="PF00596">
    <property type="entry name" value="Aldolase_II"/>
    <property type="match status" value="1"/>
</dbReference>
<dbReference type="Gene3D" id="3.40.225.10">
    <property type="entry name" value="Class II aldolase/adducin N-terminal domain"/>
    <property type="match status" value="1"/>
</dbReference>
<dbReference type="PANTHER" id="PTHR10672">
    <property type="entry name" value="ADDUCIN"/>
    <property type="match status" value="1"/>
</dbReference>
<comment type="similarity">
    <text evidence="1">Belongs to the aldolase class II family.</text>
</comment>
<dbReference type="InterPro" id="IPR036409">
    <property type="entry name" value="Aldolase_II/adducin_N_sf"/>
</dbReference>
<evidence type="ECO:0000313" key="4">
    <source>
        <dbReference type="Proteomes" id="UP001597417"/>
    </source>
</evidence>
<dbReference type="RefSeq" id="WP_378263340.1">
    <property type="nucleotide sequence ID" value="NZ_JBHUKR010000006.1"/>
</dbReference>
<sequence length="273" mass="30433">MTSTTTVPAAKLPARDAQEWATRVDLAACYRLIDRYGMSDMVYNHITARIPGRENEYLINAYGYRYDEITASNLYKIDIEGNVLAKPDTRYGITPAGYIIHSAVHSARPDAGCVIHTHARASMAVSMLECGFLPLSQHAMRFYGNVSYHDYGGPAADLAERAKLIANLGDNQVMFLRNHGLLVVAPSIPEAFNMVYWIEMACKAQLDAMATGAELVIPAEEARVLTADLLQPKDPGKKLSLDLYDEEVRRPYGVMEWEAMIRLLDRDSPGFRD</sequence>
<protein>
    <submittedName>
        <fullName evidence="3">Class II aldolase/adducin family protein</fullName>
    </submittedName>
</protein>
<dbReference type="PANTHER" id="PTHR10672:SF3">
    <property type="entry name" value="PROTEIN HU-LI TAI SHAO"/>
    <property type="match status" value="1"/>
</dbReference>
<keyword evidence="4" id="KW-1185">Reference proteome</keyword>
<dbReference type="EMBL" id="JBHUKR010000006">
    <property type="protein sequence ID" value="MFD2416502.1"/>
    <property type="molecule type" value="Genomic_DNA"/>
</dbReference>
<dbReference type="SMART" id="SM01007">
    <property type="entry name" value="Aldolase_II"/>
    <property type="match status" value="1"/>
</dbReference>
<evidence type="ECO:0000259" key="2">
    <source>
        <dbReference type="SMART" id="SM01007"/>
    </source>
</evidence>
<dbReference type="SUPFAM" id="SSF53639">
    <property type="entry name" value="AraD/HMP-PK domain-like"/>
    <property type="match status" value="1"/>
</dbReference>
<organism evidence="3 4">
    <name type="scientific">Amycolatopsis pigmentata</name>
    <dbReference type="NCBI Taxonomy" id="450801"/>
    <lineage>
        <taxon>Bacteria</taxon>
        <taxon>Bacillati</taxon>
        <taxon>Actinomycetota</taxon>
        <taxon>Actinomycetes</taxon>
        <taxon>Pseudonocardiales</taxon>
        <taxon>Pseudonocardiaceae</taxon>
        <taxon>Amycolatopsis</taxon>
    </lineage>
</organism>
<dbReference type="Proteomes" id="UP001597417">
    <property type="component" value="Unassembled WGS sequence"/>
</dbReference>
<proteinExistence type="inferred from homology"/>
<dbReference type="InterPro" id="IPR001303">
    <property type="entry name" value="Aldolase_II/adducin_N"/>
</dbReference>
<dbReference type="InterPro" id="IPR051017">
    <property type="entry name" value="Aldolase-II_Adducin_sf"/>
</dbReference>
<dbReference type="NCBIfam" id="NF005451">
    <property type="entry name" value="PRK07044.1"/>
    <property type="match status" value="1"/>
</dbReference>
<name>A0ABW5FQ14_9PSEU</name>
<feature type="domain" description="Class II aldolase/adducin N-terminal" evidence="2">
    <location>
        <begin position="24"/>
        <end position="206"/>
    </location>
</feature>
<evidence type="ECO:0000256" key="1">
    <source>
        <dbReference type="ARBA" id="ARBA00037961"/>
    </source>
</evidence>
<gene>
    <name evidence="3" type="ORF">ACFSXZ_09170</name>
</gene>
<comment type="caution">
    <text evidence="3">The sequence shown here is derived from an EMBL/GenBank/DDBJ whole genome shotgun (WGS) entry which is preliminary data.</text>
</comment>
<accession>A0ABW5FQ14</accession>